<dbReference type="PANTHER" id="PTHR12465">
    <property type="entry name" value="UBIQUITIN SPECIFIC PROTEASE HOMOLOG 49"/>
    <property type="match status" value="1"/>
</dbReference>
<dbReference type="AlphaFoldDB" id="A0AAW1RJN7"/>
<accession>A0AAW1RJN7</accession>
<comment type="similarity">
    <text evidence="2 4">Belongs to the Mediator complex subunit 20 family.</text>
</comment>
<dbReference type="GO" id="GO:0003713">
    <property type="term" value="F:transcription coactivator activity"/>
    <property type="evidence" value="ECO:0007669"/>
    <property type="project" value="TreeGrafter"/>
</dbReference>
<keyword evidence="4" id="KW-0805">Transcription regulation</keyword>
<gene>
    <name evidence="4" type="primary">MED20</name>
    <name evidence="5" type="ORF">WJX81_003601</name>
</gene>
<proteinExistence type="inferred from homology"/>
<evidence type="ECO:0000256" key="3">
    <source>
        <dbReference type="ARBA" id="ARBA00023242"/>
    </source>
</evidence>
<evidence type="ECO:0000256" key="4">
    <source>
        <dbReference type="RuleBase" id="RU364152"/>
    </source>
</evidence>
<comment type="function">
    <text evidence="4">Component of the Mediator complex, a coactivator involved in the regulated transcription of nearly all RNA polymerase II-dependent genes. Mediator functions as a bridge to convey information from gene-specific regulatory proteins to the basal RNA polymerase II transcription machinery. Mediator is recruited to promoters by direct interactions with regulatory proteins and serves as a scaffold for the assembly of a functional preinitiation complex with RNA polymerase II and the general transcription factors.</text>
</comment>
<keyword evidence="4" id="KW-0804">Transcription</keyword>
<organism evidence="5 6">
    <name type="scientific">Elliptochloris bilobata</name>
    <dbReference type="NCBI Taxonomy" id="381761"/>
    <lineage>
        <taxon>Eukaryota</taxon>
        <taxon>Viridiplantae</taxon>
        <taxon>Chlorophyta</taxon>
        <taxon>core chlorophytes</taxon>
        <taxon>Trebouxiophyceae</taxon>
        <taxon>Trebouxiophyceae incertae sedis</taxon>
        <taxon>Elliptochloris clade</taxon>
        <taxon>Elliptochloris</taxon>
    </lineage>
</organism>
<keyword evidence="6" id="KW-1185">Reference proteome</keyword>
<name>A0AAW1RJN7_9CHLO</name>
<dbReference type="EMBL" id="JALJOU010000034">
    <property type="protein sequence ID" value="KAK9834019.1"/>
    <property type="molecule type" value="Genomic_DNA"/>
</dbReference>
<keyword evidence="3 4" id="KW-0539">Nucleus</keyword>
<dbReference type="PANTHER" id="PTHR12465:SF0">
    <property type="entry name" value="MEDIATOR OF RNA POLYMERASE II TRANSCRIPTION SUBUNIT 20"/>
    <property type="match status" value="1"/>
</dbReference>
<dbReference type="Proteomes" id="UP001445335">
    <property type="component" value="Unassembled WGS sequence"/>
</dbReference>
<dbReference type="Pfam" id="PF08612">
    <property type="entry name" value="Med20"/>
    <property type="match status" value="1"/>
</dbReference>
<evidence type="ECO:0000256" key="2">
    <source>
        <dbReference type="ARBA" id="ARBA00010743"/>
    </source>
</evidence>
<keyword evidence="4" id="KW-0010">Activator</keyword>
<reference evidence="5 6" key="1">
    <citation type="journal article" date="2024" name="Nat. Commun.">
        <title>Phylogenomics reveals the evolutionary origins of lichenization in chlorophyte algae.</title>
        <authorList>
            <person name="Puginier C."/>
            <person name="Libourel C."/>
            <person name="Otte J."/>
            <person name="Skaloud P."/>
            <person name="Haon M."/>
            <person name="Grisel S."/>
            <person name="Petersen M."/>
            <person name="Berrin J.G."/>
            <person name="Delaux P.M."/>
            <person name="Dal Grande F."/>
            <person name="Keller J."/>
        </authorList>
    </citation>
    <scope>NUCLEOTIDE SEQUENCE [LARGE SCALE GENOMIC DNA]</scope>
    <source>
        <strain evidence="5 6">SAG 245.80</strain>
    </source>
</reference>
<comment type="subcellular location">
    <subcellularLocation>
        <location evidence="1 4">Nucleus</location>
    </subcellularLocation>
</comment>
<comment type="caution">
    <text evidence="5">The sequence shown here is derived from an EMBL/GenBank/DDBJ whole genome shotgun (WGS) entry which is preliminary data.</text>
</comment>
<protein>
    <recommendedName>
        <fullName evidence="4">Mediator of RNA polymerase II transcription subunit 20</fullName>
    </recommendedName>
    <alternativeName>
        <fullName evidence="4">Mediator complex subunit 20</fullName>
    </alternativeName>
</protein>
<dbReference type="GO" id="GO:0016592">
    <property type="term" value="C:mediator complex"/>
    <property type="evidence" value="ECO:0007669"/>
    <property type="project" value="InterPro"/>
</dbReference>
<sequence length="220" mass="23997">MGGVKCLLRWQHQGALPGRDDFERLCTAVESLAKNNNKRRWQVNCTALKPVQLDTLGGRETPSTTRSGDLFITKFLEAPSTAYMLLRQQRQVMSAEVGLLSSILDKVAPFKARAVLQFDGWAYTVGDFAVCVAKAFMRPGEELRGFMVEVEYLPVQSQQLAQAALQEFVEILQAATAGAGCGLQRAQAPLADFALPARFSPLHAAVQYSSLAAAFLSGRS</sequence>
<dbReference type="GO" id="GO:0006357">
    <property type="term" value="P:regulation of transcription by RNA polymerase II"/>
    <property type="evidence" value="ECO:0007669"/>
    <property type="project" value="InterPro"/>
</dbReference>
<dbReference type="InterPro" id="IPR013921">
    <property type="entry name" value="Mediator_Med20"/>
</dbReference>
<comment type="subunit">
    <text evidence="4">Component of the Mediator complex.</text>
</comment>
<evidence type="ECO:0000256" key="1">
    <source>
        <dbReference type="ARBA" id="ARBA00004123"/>
    </source>
</evidence>
<evidence type="ECO:0000313" key="6">
    <source>
        <dbReference type="Proteomes" id="UP001445335"/>
    </source>
</evidence>
<evidence type="ECO:0000313" key="5">
    <source>
        <dbReference type="EMBL" id="KAK9834019.1"/>
    </source>
</evidence>